<dbReference type="Gene3D" id="3.30.1150.10">
    <property type="match status" value="1"/>
</dbReference>
<evidence type="ECO:0000256" key="10">
    <source>
        <dbReference type="SAM" id="MobiDB-lite"/>
    </source>
</evidence>
<evidence type="ECO:0000256" key="2">
    <source>
        <dbReference type="ARBA" id="ARBA00006555"/>
    </source>
</evidence>
<evidence type="ECO:0000313" key="13">
    <source>
        <dbReference type="Proteomes" id="UP001352263"/>
    </source>
</evidence>
<evidence type="ECO:0000256" key="5">
    <source>
        <dbReference type="ARBA" id="ARBA00022519"/>
    </source>
</evidence>
<feature type="compositionally biased region" description="Pro residues" evidence="10">
    <location>
        <begin position="136"/>
        <end position="150"/>
    </location>
</feature>
<feature type="compositionally biased region" description="Pro residues" evidence="10">
    <location>
        <begin position="52"/>
        <end position="82"/>
    </location>
</feature>
<name>A0ABU6JAE5_9BURK</name>
<feature type="compositionally biased region" description="Low complexity" evidence="10">
    <location>
        <begin position="121"/>
        <end position="135"/>
    </location>
</feature>
<comment type="caution">
    <text evidence="12">The sequence shown here is derived from an EMBL/GenBank/DDBJ whole genome shotgun (WGS) entry which is preliminary data.</text>
</comment>
<keyword evidence="7" id="KW-0653">Protein transport</keyword>
<evidence type="ECO:0000256" key="1">
    <source>
        <dbReference type="ARBA" id="ARBA00004383"/>
    </source>
</evidence>
<sequence length="245" mass="25627">MKPATAILSAMAALLLHGGLALIAVNLLSPKDKAREPPKPIEVALLSEEPPAQAPPAAPAPTAPSPPPAPPAPLPAPPPVPAPAVERKRPPLKPPARPRIDRKPPRPQPEAPAARPEERPSQSSAGNAPPAAAPVAEPPSAAPPAPPSVPRTPVSISASYAATNRKPEYPRLSRQLEEQGTVVLRVLVRADGSAGAVEIRTSSGFALLDQSARSAVQTWRFNPATQEGKPVDEWFLIPIPFKLQN</sequence>
<accession>A0ABU6JAE5</accession>
<evidence type="ECO:0000259" key="11">
    <source>
        <dbReference type="PROSITE" id="PS52015"/>
    </source>
</evidence>
<keyword evidence="9" id="KW-0472">Membrane</keyword>
<dbReference type="PRINTS" id="PR01217">
    <property type="entry name" value="PRICHEXTENSN"/>
</dbReference>
<keyword evidence="6" id="KW-0812">Transmembrane</keyword>
<dbReference type="PROSITE" id="PS52015">
    <property type="entry name" value="TONB_CTD"/>
    <property type="match status" value="1"/>
</dbReference>
<evidence type="ECO:0000256" key="4">
    <source>
        <dbReference type="ARBA" id="ARBA00022475"/>
    </source>
</evidence>
<dbReference type="SUPFAM" id="SSF74653">
    <property type="entry name" value="TolA/TonB C-terminal domain"/>
    <property type="match status" value="1"/>
</dbReference>
<gene>
    <name evidence="12" type="ORF">RY831_14055</name>
</gene>
<organism evidence="12 13">
    <name type="scientific">Noviherbaspirillum album</name>
    <dbReference type="NCBI Taxonomy" id="3080276"/>
    <lineage>
        <taxon>Bacteria</taxon>
        <taxon>Pseudomonadati</taxon>
        <taxon>Pseudomonadota</taxon>
        <taxon>Betaproteobacteria</taxon>
        <taxon>Burkholderiales</taxon>
        <taxon>Oxalobacteraceae</taxon>
        <taxon>Noviherbaspirillum</taxon>
    </lineage>
</organism>
<dbReference type="InterPro" id="IPR006260">
    <property type="entry name" value="TonB/TolA_C"/>
</dbReference>
<dbReference type="NCBIfam" id="TIGR01352">
    <property type="entry name" value="tonB_Cterm"/>
    <property type="match status" value="1"/>
</dbReference>
<keyword evidence="3" id="KW-0813">Transport</keyword>
<evidence type="ECO:0000256" key="3">
    <source>
        <dbReference type="ARBA" id="ARBA00022448"/>
    </source>
</evidence>
<feature type="region of interest" description="Disordered" evidence="10">
    <location>
        <begin position="30"/>
        <end position="173"/>
    </location>
</feature>
<dbReference type="EMBL" id="JAWIIV010000010">
    <property type="protein sequence ID" value="MEC4720280.1"/>
    <property type="molecule type" value="Genomic_DNA"/>
</dbReference>
<evidence type="ECO:0000313" key="12">
    <source>
        <dbReference type="EMBL" id="MEC4720280.1"/>
    </source>
</evidence>
<evidence type="ECO:0000256" key="9">
    <source>
        <dbReference type="ARBA" id="ARBA00023136"/>
    </source>
</evidence>
<proteinExistence type="inferred from homology"/>
<dbReference type="PANTHER" id="PTHR33446">
    <property type="entry name" value="PROTEIN TONB-RELATED"/>
    <property type="match status" value="1"/>
</dbReference>
<feature type="compositionally biased region" description="Basic and acidic residues" evidence="10">
    <location>
        <begin position="30"/>
        <end position="39"/>
    </location>
</feature>
<protein>
    <submittedName>
        <fullName evidence="12">TonB family protein</fullName>
    </submittedName>
</protein>
<comment type="similarity">
    <text evidence="2">Belongs to the TonB family.</text>
</comment>
<dbReference type="Pfam" id="PF03544">
    <property type="entry name" value="TonB_C"/>
    <property type="match status" value="1"/>
</dbReference>
<dbReference type="InterPro" id="IPR037682">
    <property type="entry name" value="TonB_C"/>
</dbReference>
<keyword evidence="13" id="KW-1185">Reference proteome</keyword>
<reference evidence="12 13" key="1">
    <citation type="submission" date="2023-10" db="EMBL/GenBank/DDBJ databases">
        <title>Noviherbaspirillum sp. CPCC 100848 genome assembly.</title>
        <authorList>
            <person name="Li X.Y."/>
            <person name="Fang X.M."/>
        </authorList>
    </citation>
    <scope>NUCLEOTIDE SEQUENCE [LARGE SCALE GENOMIC DNA]</scope>
    <source>
        <strain evidence="12 13">CPCC 100848</strain>
    </source>
</reference>
<dbReference type="RefSeq" id="WP_326506988.1">
    <property type="nucleotide sequence ID" value="NZ_JAWIIV010000010.1"/>
</dbReference>
<keyword evidence="8" id="KW-1133">Transmembrane helix</keyword>
<evidence type="ECO:0000256" key="8">
    <source>
        <dbReference type="ARBA" id="ARBA00022989"/>
    </source>
</evidence>
<feature type="domain" description="TonB C-terminal" evidence="11">
    <location>
        <begin position="154"/>
        <end position="245"/>
    </location>
</feature>
<dbReference type="InterPro" id="IPR051045">
    <property type="entry name" value="TonB-dependent_transducer"/>
</dbReference>
<dbReference type="Proteomes" id="UP001352263">
    <property type="component" value="Unassembled WGS sequence"/>
</dbReference>
<comment type="subcellular location">
    <subcellularLocation>
        <location evidence="1">Cell inner membrane</location>
        <topology evidence="1">Single-pass membrane protein</topology>
        <orientation evidence="1">Periplasmic side</orientation>
    </subcellularLocation>
</comment>
<dbReference type="PANTHER" id="PTHR33446:SF2">
    <property type="entry name" value="PROTEIN TONB"/>
    <property type="match status" value="1"/>
</dbReference>
<keyword evidence="4" id="KW-1003">Cell membrane</keyword>
<evidence type="ECO:0000256" key="7">
    <source>
        <dbReference type="ARBA" id="ARBA00022927"/>
    </source>
</evidence>
<keyword evidence="5" id="KW-0997">Cell inner membrane</keyword>
<evidence type="ECO:0000256" key="6">
    <source>
        <dbReference type="ARBA" id="ARBA00022692"/>
    </source>
</evidence>